<dbReference type="InParanoid" id="A0A067MZ07"/>
<evidence type="ECO:0000256" key="1">
    <source>
        <dbReference type="ARBA" id="ARBA00022729"/>
    </source>
</evidence>
<dbReference type="PANTHER" id="PTHR31836">
    <property type="match status" value="1"/>
</dbReference>
<gene>
    <name evidence="4" type="ORF">BOTBODRAFT_26998</name>
</gene>
<dbReference type="Gene3D" id="2.40.40.10">
    <property type="entry name" value="RlpA-like domain"/>
    <property type="match status" value="1"/>
</dbReference>
<feature type="compositionally biased region" description="Low complexity" evidence="2">
    <location>
        <begin position="38"/>
        <end position="53"/>
    </location>
</feature>
<protein>
    <recommendedName>
        <fullName evidence="6">RlpA-like protein double-psi beta-barrel domain-containing protein</fullName>
    </recommendedName>
</protein>
<dbReference type="OrthoDB" id="623670at2759"/>
<organism evidence="4 5">
    <name type="scientific">Botryobasidium botryosum (strain FD-172 SS1)</name>
    <dbReference type="NCBI Taxonomy" id="930990"/>
    <lineage>
        <taxon>Eukaryota</taxon>
        <taxon>Fungi</taxon>
        <taxon>Dikarya</taxon>
        <taxon>Basidiomycota</taxon>
        <taxon>Agaricomycotina</taxon>
        <taxon>Agaricomycetes</taxon>
        <taxon>Cantharellales</taxon>
        <taxon>Botryobasidiaceae</taxon>
        <taxon>Botryobasidium</taxon>
    </lineage>
</organism>
<dbReference type="STRING" id="930990.A0A067MZ07"/>
<dbReference type="AlphaFoldDB" id="A0A067MZ07"/>
<proteinExistence type="predicted"/>
<evidence type="ECO:0000313" key="4">
    <source>
        <dbReference type="EMBL" id="KDQ20988.1"/>
    </source>
</evidence>
<name>A0A067MZ07_BOTB1</name>
<accession>A0A067MZ07</accession>
<dbReference type="CDD" id="cd22191">
    <property type="entry name" value="DPBB_RlpA_EXP_N-like"/>
    <property type="match status" value="1"/>
</dbReference>
<evidence type="ECO:0000256" key="2">
    <source>
        <dbReference type="SAM" id="MobiDB-lite"/>
    </source>
</evidence>
<dbReference type="HOGENOM" id="CLU_1510338_0_0_1"/>
<dbReference type="PANTHER" id="PTHR31836:SF28">
    <property type="entry name" value="SRCR DOMAIN-CONTAINING PROTEIN-RELATED"/>
    <property type="match status" value="1"/>
</dbReference>
<evidence type="ECO:0000256" key="3">
    <source>
        <dbReference type="SAM" id="SignalP"/>
    </source>
</evidence>
<feature type="signal peptide" evidence="3">
    <location>
        <begin position="1"/>
        <end position="22"/>
    </location>
</feature>
<keyword evidence="1 3" id="KW-0732">Signal</keyword>
<evidence type="ECO:0000313" key="5">
    <source>
        <dbReference type="Proteomes" id="UP000027195"/>
    </source>
</evidence>
<dbReference type="InterPro" id="IPR036908">
    <property type="entry name" value="RlpA-like_sf"/>
</dbReference>
<evidence type="ECO:0008006" key="6">
    <source>
        <dbReference type="Google" id="ProtNLM"/>
    </source>
</evidence>
<feature type="chain" id="PRO_5001641656" description="RlpA-like protein double-psi beta-barrel domain-containing protein" evidence="3">
    <location>
        <begin position="23"/>
        <end position="178"/>
    </location>
</feature>
<keyword evidence="5" id="KW-1185">Reference proteome</keyword>
<feature type="region of interest" description="Disordered" evidence="2">
    <location>
        <begin position="34"/>
        <end position="69"/>
    </location>
</feature>
<dbReference type="InterPro" id="IPR051477">
    <property type="entry name" value="Expansin_CellWall"/>
</dbReference>
<dbReference type="SUPFAM" id="SSF50685">
    <property type="entry name" value="Barwin-like endoglucanases"/>
    <property type="match status" value="1"/>
</dbReference>
<sequence length="178" mass="17288">MSRVSTLSIVLAVFFCLLSAVAAPLGGGSHIRAGGHHGSTSSSVAVGGSSKASETAPAKKPSSTGTSSSGAGVGVGVGVGLSANGNGKLSFFDTGLGSCGNTNKPSDFIVAMPAGLMSSSLCGKTVTISANGKTTTATVADTCPGCDDTQLDCTTSLFDFFADPSVGIVTGVTWSVAN</sequence>
<dbReference type="Proteomes" id="UP000027195">
    <property type="component" value="Unassembled WGS sequence"/>
</dbReference>
<reference evidence="5" key="1">
    <citation type="journal article" date="2014" name="Proc. Natl. Acad. Sci. U.S.A.">
        <title>Extensive sampling of basidiomycete genomes demonstrates inadequacy of the white-rot/brown-rot paradigm for wood decay fungi.</title>
        <authorList>
            <person name="Riley R."/>
            <person name="Salamov A.A."/>
            <person name="Brown D.W."/>
            <person name="Nagy L.G."/>
            <person name="Floudas D."/>
            <person name="Held B.W."/>
            <person name="Levasseur A."/>
            <person name="Lombard V."/>
            <person name="Morin E."/>
            <person name="Otillar R."/>
            <person name="Lindquist E.A."/>
            <person name="Sun H."/>
            <person name="LaButti K.M."/>
            <person name="Schmutz J."/>
            <person name="Jabbour D."/>
            <person name="Luo H."/>
            <person name="Baker S.E."/>
            <person name="Pisabarro A.G."/>
            <person name="Walton J.D."/>
            <person name="Blanchette R.A."/>
            <person name="Henrissat B."/>
            <person name="Martin F."/>
            <person name="Cullen D."/>
            <person name="Hibbett D.S."/>
            <person name="Grigoriev I.V."/>
        </authorList>
    </citation>
    <scope>NUCLEOTIDE SEQUENCE [LARGE SCALE GENOMIC DNA]</scope>
    <source>
        <strain evidence="5">FD-172 SS1</strain>
    </source>
</reference>
<dbReference type="EMBL" id="KL198017">
    <property type="protein sequence ID" value="KDQ20988.1"/>
    <property type="molecule type" value="Genomic_DNA"/>
</dbReference>